<evidence type="ECO:0000256" key="1">
    <source>
        <dbReference type="SAM" id="Phobius"/>
    </source>
</evidence>
<sequence>MSGYTVRREFMRNFRGLQKNHRILAILVVTFYAAQVVLAITLGSWLLQQELTWASGLGVGALVFFIATRLRGFNNIVHECSHYSFSVNRDDNRILGSICASFNLGCFRVYRDEHLTHHAHVGDYERDMDLHGIQDLKLEAKLTPKTVLRHILTPILGLHFPYYLNPNFSAEDGRIYWLLKIGLVAAAIVFLLVNPLAALMLVWLPFLWVFTAINYWTDCIDHAGIVGNEDELEASRNLVVPKVIRAILFPRNDCFHLVHHLFPLIPANHLEACHEKLMQNPAYNQRVTGGVDAPPIMTPAE</sequence>
<keyword evidence="1" id="KW-0472">Membrane</keyword>
<organism evidence="3">
    <name type="scientific">hydrothermal vent metagenome</name>
    <dbReference type="NCBI Taxonomy" id="652676"/>
    <lineage>
        <taxon>unclassified sequences</taxon>
        <taxon>metagenomes</taxon>
        <taxon>ecological metagenomes</taxon>
    </lineage>
</organism>
<dbReference type="PANTHER" id="PTHR32100">
    <property type="entry name" value="OMEGA-6 FATTY ACID DESATURASE, CHLOROPLASTIC"/>
    <property type="match status" value="1"/>
</dbReference>
<keyword evidence="1" id="KW-1133">Transmembrane helix</keyword>
<gene>
    <name evidence="3" type="ORF">MNBD_ALPHA07-1376</name>
</gene>
<dbReference type="AlphaFoldDB" id="A0A3B0RJB9"/>
<feature type="transmembrane region" description="Helical" evidence="1">
    <location>
        <begin position="175"/>
        <end position="193"/>
    </location>
</feature>
<evidence type="ECO:0000259" key="2">
    <source>
        <dbReference type="Pfam" id="PF00487"/>
    </source>
</evidence>
<evidence type="ECO:0000313" key="3">
    <source>
        <dbReference type="EMBL" id="VAV88338.1"/>
    </source>
</evidence>
<protein>
    <recommendedName>
        <fullName evidence="2">Fatty acid desaturase domain-containing protein</fullName>
    </recommendedName>
</protein>
<dbReference type="Pfam" id="PF00487">
    <property type="entry name" value="FA_desaturase"/>
    <property type="match status" value="1"/>
</dbReference>
<dbReference type="InterPro" id="IPR005804">
    <property type="entry name" value="FA_desaturase_dom"/>
</dbReference>
<reference evidence="3" key="1">
    <citation type="submission" date="2018-06" db="EMBL/GenBank/DDBJ databases">
        <authorList>
            <person name="Zhirakovskaya E."/>
        </authorList>
    </citation>
    <scope>NUCLEOTIDE SEQUENCE</scope>
</reference>
<accession>A0A3B0RJB9</accession>
<feature type="transmembrane region" description="Helical" evidence="1">
    <location>
        <begin position="51"/>
        <end position="68"/>
    </location>
</feature>
<feature type="transmembrane region" description="Helical" evidence="1">
    <location>
        <begin position="21"/>
        <end position="45"/>
    </location>
</feature>
<feature type="domain" description="Fatty acid desaturase" evidence="2">
    <location>
        <begin position="60"/>
        <end position="283"/>
    </location>
</feature>
<keyword evidence="1" id="KW-0812">Transmembrane</keyword>
<dbReference type="InterPro" id="IPR012171">
    <property type="entry name" value="Fatty_acid_desaturase"/>
</dbReference>
<proteinExistence type="predicted"/>
<dbReference type="GO" id="GO:0006629">
    <property type="term" value="P:lipid metabolic process"/>
    <property type="evidence" value="ECO:0007669"/>
    <property type="project" value="InterPro"/>
</dbReference>
<name>A0A3B0RJB9_9ZZZZ</name>
<dbReference type="EMBL" id="UOEG01000024">
    <property type="protein sequence ID" value="VAV88338.1"/>
    <property type="molecule type" value="Genomic_DNA"/>
</dbReference>
<dbReference type="GO" id="GO:0016491">
    <property type="term" value="F:oxidoreductase activity"/>
    <property type="evidence" value="ECO:0007669"/>
    <property type="project" value="InterPro"/>
</dbReference>